<proteinExistence type="predicted"/>
<keyword evidence="2" id="KW-0808">Transferase</keyword>
<dbReference type="InterPro" id="IPR000182">
    <property type="entry name" value="GNAT_dom"/>
</dbReference>
<protein>
    <submittedName>
        <fullName evidence="2">GCN5-like N-acetyltransferase</fullName>
    </submittedName>
</protein>
<dbReference type="PROSITE" id="PS51186">
    <property type="entry name" value="GNAT"/>
    <property type="match status" value="1"/>
</dbReference>
<dbReference type="PATRIC" id="fig|1230458.4.peg.4171"/>
<dbReference type="STRING" id="1230458.C484_20712"/>
<accession>L9ZGW3</accession>
<keyword evidence="3" id="KW-1185">Reference proteome</keyword>
<dbReference type="AlphaFoldDB" id="L9ZGW3"/>
<dbReference type="EMBL" id="AOIL01000068">
    <property type="protein sequence ID" value="ELY85301.1"/>
    <property type="molecule type" value="Genomic_DNA"/>
</dbReference>
<dbReference type="CDD" id="cd04301">
    <property type="entry name" value="NAT_SF"/>
    <property type="match status" value="1"/>
</dbReference>
<reference evidence="2 3" key="1">
    <citation type="journal article" date="2014" name="PLoS Genet.">
        <title>Phylogenetically driven sequencing of extremely halophilic archaea reveals strategies for static and dynamic osmo-response.</title>
        <authorList>
            <person name="Becker E.A."/>
            <person name="Seitzer P.M."/>
            <person name="Tritt A."/>
            <person name="Larsen D."/>
            <person name="Krusor M."/>
            <person name="Yao A.I."/>
            <person name="Wu D."/>
            <person name="Madern D."/>
            <person name="Eisen J.A."/>
            <person name="Darling A.E."/>
            <person name="Facciotti M.T."/>
        </authorList>
    </citation>
    <scope>NUCLEOTIDE SEQUENCE [LARGE SCALE GENOMIC DNA]</scope>
    <source>
        <strain evidence="2 3">DSM 12281</strain>
    </source>
</reference>
<organism evidence="2 3">
    <name type="scientific">Natrialba taiwanensis DSM 12281</name>
    <dbReference type="NCBI Taxonomy" id="1230458"/>
    <lineage>
        <taxon>Archaea</taxon>
        <taxon>Methanobacteriati</taxon>
        <taxon>Methanobacteriota</taxon>
        <taxon>Stenosarchaea group</taxon>
        <taxon>Halobacteria</taxon>
        <taxon>Halobacteriales</taxon>
        <taxon>Natrialbaceae</taxon>
        <taxon>Natrialba</taxon>
    </lineage>
</organism>
<evidence type="ECO:0000313" key="2">
    <source>
        <dbReference type="EMBL" id="ELY85301.1"/>
    </source>
</evidence>
<dbReference type="SUPFAM" id="SSF55729">
    <property type="entry name" value="Acyl-CoA N-acyltransferases (Nat)"/>
    <property type="match status" value="1"/>
</dbReference>
<evidence type="ECO:0000313" key="3">
    <source>
        <dbReference type="Proteomes" id="UP000011648"/>
    </source>
</evidence>
<dbReference type="Proteomes" id="UP000011648">
    <property type="component" value="Unassembled WGS sequence"/>
</dbReference>
<dbReference type="RefSeq" id="WP_006827713.1">
    <property type="nucleotide sequence ID" value="NZ_AOIL01000068.1"/>
</dbReference>
<name>L9ZGW3_9EURY</name>
<dbReference type="GO" id="GO:0016747">
    <property type="term" value="F:acyltransferase activity, transferring groups other than amino-acyl groups"/>
    <property type="evidence" value="ECO:0007669"/>
    <property type="project" value="InterPro"/>
</dbReference>
<dbReference type="Pfam" id="PF00583">
    <property type="entry name" value="Acetyltransf_1"/>
    <property type="match status" value="1"/>
</dbReference>
<evidence type="ECO:0000259" key="1">
    <source>
        <dbReference type="PROSITE" id="PS51186"/>
    </source>
</evidence>
<dbReference type="Gene3D" id="3.40.630.30">
    <property type="match status" value="1"/>
</dbReference>
<feature type="domain" description="N-acetyltransferase" evidence="1">
    <location>
        <begin position="4"/>
        <end position="144"/>
    </location>
</feature>
<dbReference type="OrthoDB" id="11996at2157"/>
<dbReference type="InterPro" id="IPR016181">
    <property type="entry name" value="Acyl_CoA_acyltransferase"/>
</dbReference>
<comment type="caution">
    <text evidence="2">The sequence shown here is derived from an EMBL/GenBank/DDBJ whole genome shotgun (WGS) entry which is preliminary data.</text>
</comment>
<sequence>MTETRVHELETEEEWVAAFPVLNQLRTHLDEESYLDYLREMTAEGYRFFAVSVDDEIVSLAGVGVQVNMYYGRHVWVYELVTDADHRSAGHGSKLLSFVEDWAEVNNCELVALSSGLQREDAHRFYEERAGMERASYVYKQPLK</sequence>
<gene>
    <name evidence="2" type="ORF">C484_20712</name>
</gene>